<dbReference type="GO" id="GO:0005829">
    <property type="term" value="C:cytosol"/>
    <property type="evidence" value="ECO:0007669"/>
    <property type="project" value="TreeGrafter"/>
</dbReference>
<dbReference type="Gene3D" id="3.30.70.920">
    <property type="match status" value="1"/>
</dbReference>
<dbReference type="RefSeq" id="WP_007171993.1">
    <property type="nucleotide sequence ID" value="NZ_GG770560.1"/>
</dbReference>
<dbReference type="InterPro" id="IPR000485">
    <property type="entry name" value="AsnC-type_HTH_dom"/>
</dbReference>
<dbReference type="InterPro" id="IPR011008">
    <property type="entry name" value="Dimeric_a/b-barrel"/>
</dbReference>
<dbReference type="InterPro" id="IPR036388">
    <property type="entry name" value="WH-like_DNA-bd_sf"/>
</dbReference>
<keyword evidence="2" id="KW-0238">DNA-binding</keyword>
<evidence type="ECO:0000313" key="6">
    <source>
        <dbReference type="EMBL" id="EFG74287.1"/>
    </source>
</evidence>
<feature type="domain" description="HTH asnC-type" evidence="5">
    <location>
        <begin position="192"/>
        <end position="248"/>
    </location>
</feature>
<keyword evidence="7" id="KW-1185">Reference proteome</keyword>
<dbReference type="AlphaFoldDB" id="D5PI31"/>
<protein>
    <submittedName>
        <fullName evidence="6">Transcriptional regulator, AsnC family</fullName>
    </submittedName>
</protein>
<accession>D5PI31</accession>
<dbReference type="SUPFAM" id="SSF46785">
    <property type="entry name" value="Winged helix' DNA-binding domain"/>
    <property type="match status" value="2"/>
</dbReference>
<dbReference type="PROSITE" id="PS50956">
    <property type="entry name" value="HTH_ASNC_2"/>
    <property type="match status" value="1"/>
</dbReference>
<dbReference type="InterPro" id="IPR019888">
    <property type="entry name" value="Tscrpt_reg_AsnC-like"/>
</dbReference>
<evidence type="ECO:0000256" key="1">
    <source>
        <dbReference type="ARBA" id="ARBA00023015"/>
    </source>
</evidence>
<dbReference type="InterPro" id="IPR036390">
    <property type="entry name" value="WH_DNA-bd_sf"/>
</dbReference>
<evidence type="ECO:0000313" key="7">
    <source>
        <dbReference type="Proteomes" id="UP000003653"/>
    </source>
</evidence>
<dbReference type="PANTHER" id="PTHR30154">
    <property type="entry name" value="LEUCINE-RESPONSIVE REGULATORY PROTEIN"/>
    <property type="match status" value="1"/>
</dbReference>
<comment type="caution">
    <text evidence="6">The sequence shown here is derived from an EMBL/GenBank/DDBJ whole genome shotgun (WGS) entry which is preliminary data.</text>
</comment>
<dbReference type="Pfam" id="PF13404">
    <property type="entry name" value="HTH_AsnC-type"/>
    <property type="match status" value="2"/>
</dbReference>
<evidence type="ECO:0000256" key="3">
    <source>
        <dbReference type="ARBA" id="ARBA00023163"/>
    </source>
</evidence>
<dbReference type="HOGENOM" id="CLU_044190_0_0_11"/>
<dbReference type="PANTHER" id="PTHR30154:SF34">
    <property type="entry name" value="TRANSCRIPTIONAL REGULATOR AZLB"/>
    <property type="match status" value="1"/>
</dbReference>
<dbReference type="GO" id="GO:0043200">
    <property type="term" value="P:response to amino acid"/>
    <property type="evidence" value="ECO:0007669"/>
    <property type="project" value="TreeGrafter"/>
</dbReference>
<organism evidence="6 7">
    <name type="scientific">Mycobacterium parascrofulaceum ATCC BAA-614</name>
    <dbReference type="NCBI Taxonomy" id="525368"/>
    <lineage>
        <taxon>Bacteria</taxon>
        <taxon>Bacillati</taxon>
        <taxon>Actinomycetota</taxon>
        <taxon>Actinomycetes</taxon>
        <taxon>Mycobacteriales</taxon>
        <taxon>Mycobacteriaceae</taxon>
        <taxon>Mycobacterium</taxon>
        <taxon>Mycobacterium simiae complex</taxon>
    </lineage>
</organism>
<keyword evidence="1" id="KW-0805">Transcription regulation</keyword>
<dbReference type="Pfam" id="PF01037">
    <property type="entry name" value="AsnC_trans_reg"/>
    <property type="match status" value="1"/>
</dbReference>
<dbReference type="SUPFAM" id="SSF54909">
    <property type="entry name" value="Dimeric alpha+beta barrel"/>
    <property type="match status" value="1"/>
</dbReference>
<dbReference type="Proteomes" id="UP000003653">
    <property type="component" value="Unassembled WGS sequence"/>
</dbReference>
<name>D5PI31_9MYCO</name>
<reference evidence="6 7" key="1">
    <citation type="submission" date="2010-04" db="EMBL/GenBank/DDBJ databases">
        <authorList>
            <person name="Muzny D."/>
            <person name="Qin X."/>
            <person name="Deng J."/>
            <person name="Jiang H."/>
            <person name="Liu Y."/>
            <person name="Qu J."/>
            <person name="Song X.-Z."/>
            <person name="Zhang L."/>
            <person name="Thornton R."/>
            <person name="Coyle M."/>
            <person name="Francisco L."/>
            <person name="Jackson L."/>
            <person name="Javaid M."/>
            <person name="Korchina V."/>
            <person name="Kovar C."/>
            <person name="Mata R."/>
            <person name="Mathew T."/>
            <person name="Ngo R."/>
            <person name="Nguyen L."/>
            <person name="Nguyen N."/>
            <person name="Okwuonu G."/>
            <person name="Ongeri F."/>
            <person name="Pham C."/>
            <person name="Simmons D."/>
            <person name="Wilczek-Boney K."/>
            <person name="Hale W."/>
            <person name="Jakkamsetti A."/>
            <person name="Pham P."/>
            <person name="Ruth R."/>
            <person name="San Lucas F."/>
            <person name="Warren J."/>
            <person name="Zhang J."/>
            <person name="Zhao Z."/>
            <person name="Zhou C."/>
            <person name="Zhu D."/>
            <person name="Lee S."/>
            <person name="Bess C."/>
            <person name="Blankenburg K."/>
            <person name="Forbes L."/>
            <person name="Fu Q."/>
            <person name="Gubbala S."/>
            <person name="Hirani K."/>
            <person name="Jayaseelan J.C."/>
            <person name="Lara F."/>
            <person name="Munidasa M."/>
            <person name="Palculict T."/>
            <person name="Patil S."/>
            <person name="Pu L.-L."/>
            <person name="Saada N."/>
            <person name="Tang L."/>
            <person name="Weissenberger G."/>
            <person name="Zhu Y."/>
            <person name="Hemphill L."/>
            <person name="Shang Y."/>
            <person name="Youmans B."/>
            <person name="Ayvaz T."/>
            <person name="Ross M."/>
            <person name="Santibanez J."/>
            <person name="Aqrawi P."/>
            <person name="Gross S."/>
            <person name="Joshi V."/>
            <person name="Fowler G."/>
            <person name="Nazareth L."/>
            <person name="Reid J."/>
            <person name="Worley K."/>
            <person name="Petrosino J."/>
            <person name="Highlander S."/>
            <person name="Gibbs R."/>
        </authorList>
    </citation>
    <scope>NUCLEOTIDE SEQUENCE [LARGE SCALE GENOMIC DNA]</scope>
    <source>
        <strain evidence="6 7">ATCC BAA-614</strain>
    </source>
</reference>
<sequence>MTEICLLLLMIDALDGQILHALQISPRVSFRRMAEVVGTTEQTVARRYHRLRRNGVVRVVGLENPWVDGDADWAQWVCRIHAKPDRIPQLADALIRNPDVSHANVLSGWTDLVCTIRAPLGDSRDDVLLKRLPRTGSVIDVDIDAVLHTFGEPPSAPWTGYGHTLSGEQAERILAAADRPAAGPPCRPTLEDRPMLDALAEDGRTPQSRLAERTGWSVARVRRRLAALEAAGALLYDVDVLPERLGYHLSAMLWLTVAPRHTHRVGERIAAHDQVAFAAAVSGRKNLMAVVICRDVRDLYAYLSHQLGAIEEVLTYEVNVRTQRLKQHGSVIAHGRLMNPTPRGRATSQRDNRETQRAATVVQ</sequence>
<proteinExistence type="predicted"/>
<dbReference type="GO" id="GO:0043565">
    <property type="term" value="F:sequence-specific DNA binding"/>
    <property type="evidence" value="ECO:0007669"/>
    <property type="project" value="InterPro"/>
</dbReference>
<evidence type="ECO:0000259" key="5">
    <source>
        <dbReference type="PROSITE" id="PS50956"/>
    </source>
</evidence>
<dbReference type="SMART" id="SM00344">
    <property type="entry name" value="HTH_ASNC"/>
    <property type="match status" value="2"/>
</dbReference>
<dbReference type="PRINTS" id="PR00033">
    <property type="entry name" value="HTHASNC"/>
</dbReference>
<gene>
    <name evidence="6" type="ORF">HMPREF0591_5825</name>
</gene>
<keyword evidence="3" id="KW-0804">Transcription</keyword>
<evidence type="ECO:0000256" key="4">
    <source>
        <dbReference type="SAM" id="MobiDB-lite"/>
    </source>
</evidence>
<dbReference type="EMBL" id="ADNV01000370">
    <property type="protein sequence ID" value="EFG74287.1"/>
    <property type="molecule type" value="Genomic_DNA"/>
</dbReference>
<feature type="region of interest" description="Disordered" evidence="4">
    <location>
        <begin position="335"/>
        <end position="363"/>
    </location>
</feature>
<dbReference type="InterPro" id="IPR019887">
    <property type="entry name" value="Tscrpt_reg_AsnC/Lrp_C"/>
</dbReference>
<evidence type="ECO:0000256" key="2">
    <source>
        <dbReference type="ARBA" id="ARBA00023125"/>
    </source>
</evidence>
<dbReference type="Gene3D" id="1.10.10.10">
    <property type="entry name" value="Winged helix-like DNA-binding domain superfamily/Winged helix DNA-binding domain"/>
    <property type="match status" value="2"/>
</dbReference>
<dbReference type="eggNOG" id="COG1522">
    <property type="taxonomic scope" value="Bacteria"/>
</dbReference>